<evidence type="ECO:0000256" key="4">
    <source>
        <dbReference type="ARBA" id="ARBA00023125"/>
    </source>
</evidence>
<feature type="compositionally biased region" description="Low complexity" evidence="7">
    <location>
        <begin position="30"/>
        <end position="42"/>
    </location>
</feature>
<evidence type="ECO:0000256" key="1">
    <source>
        <dbReference type="ARBA" id="ARBA00004123"/>
    </source>
</evidence>
<dbReference type="Pfam" id="PF12251">
    <property type="entry name" value="SNAPC3"/>
    <property type="match status" value="1"/>
</dbReference>
<proteinExistence type="inferred from homology"/>
<feature type="compositionally biased region" description="Low complexity" evidence="7">
    <location>
        <begin position="245"/>
        <end position="259"/>
    </location>
</feature>
<dbReference type="PANTHER" id="PTHR13421:SF16">
    <property type="entry name" value="SNRNA-ACTIVATING PROTEIN COMPLEX SUBUNIT 3"/>
    <property type="match status" value="1"/>
</dbReference>
<evidence type="ECO:0008006" key="10">
    <source>
        <dbReference type="Google" id="ProtNLM"/>
    </source>
</evidence>
<evidence type="ECO:0000313" key="8">
    <source>
        <dbReference type="EMBL" id="CAJ1931948.1"/>
    </source>
</evidence>
<evidence type="ECO:0000256" key="3">
    <source>
        <dbReference type="ARBA" id="ARBA00023015"/>
    </source>
</evidence>
<protein>
    <recommendedName>
        <fullName evidence="10">snRNA-activating protein complex subunit 3</fullName>
    </recommendedName>
</protein>
<comment type="subcellular location">
    <subcellularLocation>
        <location evidence="1">Nucleus</location>
    </subcellularLocation>
</comment>
<dbReference type="GO" id="GO:0001006">
    <property type="term" value="F:RNA polymerase III type 3 promoter sequence-specific DNA binding"/>
    <property type="evidence" value="ECO:0007669"/>
    <property type="project" value="TreeGrafter"/>
</dbReference>
<dbReference type="InterPro" id="IPR022042">
    <property type="entry name" value="snRNA-activating_su3"/>
</dbReference>
<dbReference type="AlphaFoldDB" id="A0AAD2FE56"/>
<feature type="compositionally biased region" description="Low complexity" evidence="7">
    <location>
        <begin position="362"/>
        <end position="378"/>
    </location>
</feature>
<dbReference type="GO" id="GO:0005634">
    <property type="term" value="C:nucleus"/>
    <property type="evidence" value="ECO:0007669"/>
    <property type="project" value="UniProtKB-SubCell"/>
</dbReference>
<feature type="compositionally biased region" description="Low complexity" evidence="7">
    <location>
        <begin position="101"/>
        <end position="110"/>
    </location>
</feature>
<keyword evidence="4" id="KW-0238">DNA-binding</keyword>
<feature type="region of interest" description="Disordered" evidence="7">
    <location>
        <begin position="339"/>
        <end position="419"/>
    </location>
</feature>
<evidence type="ECO:0000256" key="6">
    <source>
        <dbReference type="ARBA" id="ARBA00023242"/>
    </source>
</evidence>
<feature type="region of interest" description="Disordered" evidence="7">
    <location>
        <begin position="101"/>
        <end position="164"/>
    </location>
</feature>
<evidence type="ECO:0000256" key="7">
    <source>
        <dbReference type="SAM" id="MobiDB-lite"/>
    </source>
</evidence>
<evidence type="ECO:0000256" key="2">
    <source>
        <dbReference type="ARBA" id="ARBA00010410"/>
    </source>
</evidence>
<keyword evidence="6" id="KW-0539">Nucleus</keyword>
<comment type="similarity">
    <text evidence="2">Belongs to the SNAPC3/SRD2 family.</text>
</comment>
<name>A0AAD2FE56_9STRA</name>
<dbReference type="GO" id="GO:0003681">
    <property type="term" value="F:bent DNA binding"/>
    <property type="evidence" value="ECO:0007669"/>
    <property type="project" value="TreeGrafter"/>
</dbReference>
<keyword evidence="9" id="KW-1185">Reference proteome</keyword>
<dbReference type="GO" id="GO:0042796">
    <property type="term" value="P:snRNA transcription by RNA polymerase III"/>
    <property type="evidence" value="ECO:0007669"/>
    <property type="project" value="TreeGrafter"/>
</dbReference>
<dbReference type="GO" id="GO:0001046">
    <property type="term" value="F:core promoter sequence-specific DNA binding"/>
    <property type="evidence" value="ECO:0007669"/>
    <property type="project" value="TreeGrafter"/>
</dbReference>
<feature type="compositionally biased region" description="Basic and acidic residues" evidence="7">
    <location>
        <begin position="340"/>
        <end position="352"/>
    </location>
</feature>
<keyword evidence="5" id="KW-0804">Transcription</keyword>
<organism evidence="8 9">
    <name type="scientific">Cylindrotheca closterium</name>
    <dbReference type="NCBI Taxonomy" id="2856"/>
    <lineage>
        <taxon>Eukaryota</taxon>
        <taxon>Sar</taxon>
        <taxon>Stramenopiles</taxon>
        <taxon>Ochrophyta</taxon>
        <taxon>Bacillariophyta</taxon>
        <taxon>Bacillariophyceae</taxon>
        <taxon>Bacillariophycidae</taxon>
        <taxon>Bacillariales</taxon>
        <taxon>Bacillariaceae</taxon>
        <taxon>Cylindrotheca</taxon>
    </lineage>
</organism>
<comment type="caution">
    <text evidence="8">The sequence shown here is derived from an EMBL/GenBank/DDBJ whole genome shotgun (WGS) entry which is preliminary data.</text>
</comment>
<dbReference type="GO" id="GO:0042795">
    <property type="term" value="P:snRNA transcription by RNA polymerase II"/>
    <property type="evidence" value="ECO:0007669"/>
    <property type="project" value="TreeGrafter"/>
</dbReference>
<gene>
    <name evidence="8" type="ORF">CYCCA115_LOCUS2622</name>
</gene>
<accession>A0AAD2FE56</accession>
<dbReference type="EMBL" id="CAKOGP040000191">
    <property type="protein sequence ID" value="CAJ1931948.1"/>
    <property type="molecule type" value="Genomic_DNA"/>
</dbReference>
<sequence length="610" mass="68796">MKRRHTCQESEEKWKQLLTLSQFGTKHHLPMSMPMSMPMGNNKNDDDDDDPQADNNHNNSNNGFFDCQGMEAPTTKTLVDGVLEEFTAKWRALDARRILIDNDQNDNNNTDSKEMPPPPPKRKYRRGGWEHTQEQLLTLPPNFDYTTSNDRPPSPSPNDKHDKVIDLLNPTQHYSYHQELWKLFQQIPTLEDLLDESRANAQIPNSLAVHSEMQKGNQLVHRMDAHALCRLRMSHRHGLPPPPITTTTTTTTCLDDDNNNNNNKMVGTIRFEFWRRQPKRGPGPDPRRMVLEFLSSQTLLDVHHAIVGMTEDDDWTASQKDDTNDAGCFFIEETFYTTNGREKDDDERRANNDENTQNAAMTTANSTVGGAAAANTTNRPDENGTPAATSVAALAENDDNNGDNTGDGTAYNNASATASSNDAGMDYVTTIAQWLDGGGIPNPTRRQYLGIATSNRFRSSTPMKDAILKDIPFRLGVRYYHVMHGDVECSVMVTDKRLVSEPSAGANTNIPNNKTPQQYPIIHDIWVPNYPVPICEACDRFAAVYVYFHRGTPAQKYQDGDPKGLCDNCCKALKLLEKEEARGALQLYHVWKNKFELSTAMVRSEQCRFF</sequence>
<evidence type="ECO:0000256" key="5">
    <source>
        <dbReference type="ARBA" id="ARBA00023163"/>
    </source>
</evidence>
<evidence type="ECO:0000313" key="9">
    <source>
        <dbReference type="Proteomes" id="UP001295423"/>
    </source>
</evidence>
<feature type="compositionally biased region" description="Low complexity" evidence="7">
    <location>
        <begin position="53"/>
        <end position="62"/>
    </location>
</feature>
<feature type="compositionally biased region" description="Low complexity" evidence="7">
    <location>
        <begin position="402"/>
        <end position="419"/>
    </location>
</feature>
<dbReference type="Proteomes" id="UP001295423">
    <property type="component" value="Unassembled WGS sequence"/>
</dbReference>
<keyword evidence="3" id="KW-0805">Transcription regulation</keyword>
<feature type="region of interest" description="Disordered" evidence="7">
    <location>
        <begin position="236"/>
        <end position="259"/>
    </location>
</feature>
<dbReference type="GO" id="GO:0000978">
    <property type="term" value="F:RNA polymerase II cis-regulatory region sequence-specific DNA binding"/>
    <property type="evidence" value="ECO:0007669"/>
    <property type="project" value="TreeGrafter"/>
</dbReference>
<reference evidence="8" key="1">
    <citation type="submission" date="2023-08" db="EMBL/GenBank/DDBJ databases">
        <authorList>
            <person name="Audoor S."/>
            <person name="Bilcke G."/>
        </authorList>
    </citation>
    <scope>NUCLEOTIDE SEQUENCE</scope>
</reference>
<dbReference type="GO" id="GO:0019185">
    <property type="term" value="C:snRNA-activating protein complex"/>
    <property type="evidence" value="ECO:0007669"/>
    <property type="project" value="TreeGrafter"/>
</dbReference>
<feature type="region of interest" description="Disordered" evidence="7">
    <location>
        <begin position="27"/>
        <end position="69"/>
    </location>
</feature>
<dbReference type="PANTHER" id="PTHR13421">
    <property type="entry name" value="SNRNA-ACTIVATING PROTEIN COMPLEX SUBUNIT 3"/>
    <property type="match status" value="1"/>
</dbReference>